<name>D7CDK3_STRBB</name>
<dbReference type="KEGG" id="sbh:SBI_09927"/>
<dbReference type="Proteomes" id="UP000000377">
    <property type="component" value="Chromosome"/>
</dbReference>
<proteinExistence type="predicted"/>
<keyword evidence="3" id="KW-1185">Reference proteome</keyword>
<accession>D7CDK3</accession>
<gene>
    <name evidence="2" type="ordered locus">SBI_09927</name>
</gene>
<keyword evidence="1" id="KW-0732">Signal</keyword>
<reference evidence="2 3" key="1">
    <citation type="journal article" date="2010" name="J. Bacteriol.">
        <title>Genome sequence of the milbemycin-producing bacterium Streptomyces bingchenggensis.</title>
        <authorList>
            <person name="Wang X.J."/>
            <person name="Yan Y.J."/>
            <person name="Zhang B."/>
            <person name="An J."/>
            <person name="Wang J.J."/>
            <person name="Tian J."/>
            <person name="Jiang L."/>
            <person name="Chen Y.H."/>
            <person name="Huang S.X."/>
            <person name="Yin M."/>
            <person name="Zhang J."/>
            <person name="Gao A.L."/>
            <person name="Liu C.X."/>
            <person name="Zhu Z.X."/>
            <person name="Xiang W.S."/>
        </authorList>
    </citation>
    <scope>NUCLEOTIDE SEQUENCE [LARGE SCALE GENOMIC DNA]</scope>
    <source>
        <strain evidence="2 3">BCW-1</strain>
    </source>
</reference>
<evidence type="ECO:0000313" key="2">
    <source>
        <dbReference type="EMBL" id="ADI13045.1"/>
    </source>
</evidence>
<sequence>MRLRTVLCSAVATLSALALLSTCGSGSTITGGKVQE</sequence>
<organism evidence="2 3">
    <name type="scientific">Streptomyces bingchenggensis (strain BCW-1)</name>
    <dbReference type="NCBI Taxonomy" id="749414"/>
    <lineage>
        <taxon>Bacteria</taxon>
        <taxon>Bacillati</taxon>
        <taxon>Actinomycetota</taxon>
        <taxon>Actinomycetes</taxon>
        <taxon>Kitasatosporales</taxon>
        <taxon>Streptomycetaceae</taxon>
        <taxon>Streptomyces</taxon>
    </lineage>
</organism>
<protein>
    <submittedName>
        <fullName evidence="2">Uncharacterized protein</fullName>
    </submittedName>
</protein>
<dbReference type="HOGENOM" id="CLU_3358712_0_0_11"/>
<dbReference type="STRING" id="749414.SBI_09927"/>
<feature type="chain" id="PRO_5038660147" evidence="1">
    <location>
        <begin position="19"/>
        <end position="36"/>
    </location>
</feature>
<feature type="signal peptide" evidence="1">
    <location>
        <begin position="1"/>
        <end position="18"/>
    </location>
</feature>
<dbReference type="EMBL" id="CP002047">
    <property type="protein sequence ID" value="ADI13045.1"/>
    <property type="molecule type" value="Genomic_DNA"/>
</dbReference>
<evidence type="ECO:0000313" key="3">
    <source>
        <dbReference type="Proteomes" id="UP000000377"/>
    </source>
</evidence>
<evidence type="ECO:0000256" key="1">
    <source>
        <dbReference type="SAM" id="SignalP"/>
    </source>
</evidence>
<dbReference type="AlphaFoldDB" id="D7CDK3"/>